<feature type="compositionally biased region" description="Low complexity" evidence="13">
    <location>
        <begin position="214"/>
        <end position="223"/>
    </location>
</feature>
<dbReference type="AlphaFoldDB" id="A0A317XFM5"/>
<feature type="region of interest" description="Disordered" evidence="13">
    <location>
        <begin position="206"/>
        <end position="280"/>
    </location>
</feature>
<keyword evidence="11" id="KW-0472">Membrane</keyword>
<dbReference type="EC" id="2.5.1.87" evidence="5"/>
<comment type="catalytic activity">
    <reaction evidence="12">
        <text>n isopentenyl diphosphate + (2E,6E)-farnesyl diphosphate = a di-trans,poly-cis-polyprenyl diphosphate + n diphosphate</text>
        <dbReference type="Rhea" id="RHEA:53008"/>
        <dbReference type="Rhea" id="RHEA-COMP:19494"/>
        <dbReference type="ChEBI" id="CHEBI:33019"/>
        <dbReference type="ChEBI" id="CHEBI:128769"/>
        <dbReference type="ChEBI" id="CHEBI:136960"/>
        <dbReference type="ChEBI" id="CHEBI:175763"/>
        <dbReference type="EC" id="2.5.1.87"/>
    </reaction>
</comment>
<dbReference type="InterPro" id="IPR038887">
    <property type="entry name" value="Nus1/NgBR"/>
</dbReference>
<keyword evidence="15" id="KW-1185">Reference proteome</keyword>
<dbReference type="GO" id="GO:0005789">
    <property type="term" value="C:endoplasmic reticulum membrane"/>
    <property type="evidence" value="ECO:0007669"/>
    <property type="project" value="UniProtKB-SubCell"/>
</dbReference>
<keyword evidence="6" id="KW-0808">Transferase</keyword>
<dbReference type="STRING" id="1882483.A0A317XFM5"/>
<organism evidence="14 15">
    <name type="scientific">Testicularia cyperi</name>
    <dbReference type="NCBI Taxonomy" id="1882483"/>
    <lineage>
        <taxon>Eukaryota</taxon>
        <taxon>Fungi</taxon>
        <taxon>Dikarya</taxon>
        <taxon>Basidiomycota</taxon>
        <taxon>Ustilaginomycotina</taxon>
        <taxon>Ustilaginomycetes</taxon>
        <taxon>Ustilaginales</taxon>
        <taxon>Anthracoideaceae</taxon>
        <taxon>Testicularia</taxon>
    </lineage>
</organism>
<evidence type="ECO:0000256" key="9">
    <source>
        <dbReference type="ARBA" id="ARBA00022842"/>
    </source>
</evidence>
<dbReference type="OrthoDB" id="3057168at2759"/>
<keyword evidence="9" id="KW-0460">Magnesium</keyword>
<name>A0A317XFM5_9BASI</name>
<evidence type="ECO:0000313" key="15">
    <source>
        <dbReference type="Proteomes" id="UP000246740"/>
    </source>
</evidence>
<reference evidence="14 15" key="1">
    <citation type="journal article" date="2018" name="Mol. Biol. Evol.">
        <title>Broad Genomic Sampling Reveals a Smut Pathogenic Ancestry of the Fungal Clade Ustilaginomycotina.</title>
        <authorList>
            <person name="Kijpornyongpan T."/>
            <person name="Mondo S.J."/>
            <person name="Barry K."/>
            <person name="Sandor L."/>
            <person name="Lee J."/>
            <person name="Lipzen A."/>
            <person name="Pangilinan J."/>
            <person name="LaButti K."/>
            <person name="Hainaut M."/>
            <person name="Henrissat B."/>
            <person name="Grigoriev I.V."/>
            <person name="Spatafora J.W."/>
            <person name="Aime M.C."/>
        </authorList>
    </citation>
    <scope>NUCLEOTIDE SEQUENCE [LARGE SCALE GENOMIC DNA]</scope>
    <source>
        <strain evidence="14 15">MCA 3645</strain>
    </source>
</reference>
<evidence type="ECO:0000256" key="3">
    <source>
        <dbReference type="ARBA" id="ARBA00004922"/>
    </source>
</evidence>
<accession>A0A317XFM5</accession>
<feature type="compositionally biased region" description="Low complexity" evidence="13">
    <location>
        <begin position="235"/>
        <end position="246"/>
    </location>
</feature>
<dbReference type="InterPro" id="IPR036424">
    <property type="entry name" value="UPP_synth-like_sf"/>
</dbReference>
<feature type="compositionally biased region" description="Polar residues" evidence="13">
    <location>
        <begin position="247"/>
        <end position="256"/>
    </location>
</feature>
<proteinExistence type="inferred from homology"/>
<evidence type="ECO:0000256" key="6">
    <source>
        <dbReference type="ARBA" id="ARBA00022679"/>
    </source>
</evidence>
<evidence type="ECO:0000256" key="12">
    <source>
        <dbReference type="ARBA" id="ARBA00047353"/>
    </source>
</evidence>
<dbReference type="InParanoid" id="A0A317XFM5"/>
<dbReference type="Proteomes" id="UP000246740">
    <property type="component" value="Unassembled WGS sequence"/>
</dbReference>
<comment type="pathway">
    <text evidence="3">Protein modification; protein glycosylation.</text>
</comment>
<keyword evidence="10" id="KW-1133">Transmembrane helix</keyword>
<comment type="similarity">
    <text evidence="4">Belongs to the UPP synthase family.</text>
</comment>
<protein>
    <recommendedName>
        <fullName evidence="5">ditrans,polycis-polyprenyl diphosphate synthase [(2E,6E)-farnesyldiphosphate specific]</fullName>
        <ecNumber evidence="5">2.5.1.87</ecNumber>
    </recommendedName>
</protein>
<evidence type="ECO:0000256" key="1">
    <source>
        <dbReference type="ARBA" id="ARBA00001946"/>
    </source>
</evidence>
<keyword evidence="7" id="KW-0812">Transmembrane</keyword>
<evidence type="ECO:0000256" key="8">
    <source>
        <dbReference type="ARBA" id="ARBA00022824"/>
    </source>
</evidence>
<sequence length="432" mass="47602">MPRSTPSKSSPSSSTSASASSSLPPTEDFITLLLKPVLLLGFAVLHLAYHLLVTVQDAVQSLKQLGRGKREVEDLTHATWSSILHHHDSDEQRVRIPQHLAVVLADTPPSSLRLWIGTLFRRISTRERPHQHVDIWSELRILRKRAVLVKNAKDTAKLIHLSRLSGVEQLTIYSKTQPPTQETLCLLRQALLESFKTLALVHRPQHSDHATRDGSNGSSSSSNWADKSIGSEPTSSNSSDTEGSSSLNETLASSYTAEELGSLQPSPSSPSTAAPEDAPKPLKVTLVSAQDGAERFLQLVGSYADKVEQDYIELLSTDIDTALASAVRTETKLSASTLRRAWVAKRQPFVAKLTAAELDRHLLDAGYVAEPELLIVFGGRRRSRQLHGFPAWAIRLSDLFHDPAMRPNLPYSSRDFVAALSKFRGAEHRYGR</sequence>
<evidence type="ECO:0000256" key="10">
    <source>
        <dbReference type="ARBA" id="ARBA00022989"/>
    </source>
</evidence>
<feature type="region of interest" description="Disordered" evidence="13">
    <location>
        <begin position="1"/>
        <end position="24"/>
    </location>
</feature>
<dbReference type="GO" id="GO:1904423">
    <property type="term" value="C:dehydrodolichyl diphosphate synthase complex"/>
    <property type="evidence" value="ECO:0007669"/>
    <property type="project" value="InterPro"/>
</dbReference>
<evidence type="ECO:0000256" key="5">
    <source>
        <dbReference type="ARBA" id="ARBA00012596"/>
    </source>
</evidence>
<feature type="compositionally biased region" description="Low complexity" evidence="13">
    <location>
        <begin position="262"/>
        <end position="276"/>
    </location>
</feature>
<dbReference type="PANTHER" id="PTHR21528">
    <property type="entry name" value="DEHYDRODOLICHYL DIPHOSPHATE SYNTHASE COMPLEX SUBUNIT NUS1"/>
    <property type="match status" value="1"/>
</dbReference>
<evidence type="ECO:0000256" key="2">
    <source>
        <dbReference type="ARBA" id="ARBA00004586"/>
    </source>
</evidence>
<evidence type="ECO:0000256" key="11">
    <source>
        <dbReference type="ARBA" id="ARBA00023136"/>
    </source>
</evidence>
<comment type="cofactor">
    <cofactor evidence="1">
        <name>Mg(2+)</name>
        <dbReference type="ChEBI" id="CHEBI:18420"/>
    </cofactor>
</comment>
<dbReference type="EMBL" id="KZ819229">
    <property type="protein sequence ID" value="PWY96991.1"/>
    <property type="molecule type" value="Genomic_DNA"/>
</dbReference>
<dbReference type="UniPathway" id="UPA00378"/>
<comment type="subcellular location">
    <subcellularLocation>
        <location evidence="2">Endoplasmic reticulum membrane</location>
    </subcellularLocation>
</comment>
<dbReference type="SUPFAM" id="SSF64005">
    <property type="entry name" value="Undecaprenyl diphosphate synthase"/>
    <property type="match status" value="1"/>
</dbReference>
<evidence type="ECO:0000256" key="4">
    <source>
        <dbReference type="ARBA" id="ARBA00005432"/>
    </source>
</evidence>
<evidence type="ECO:0000256" key="13">
    <source>
        <dbReference type="SAM" id="MobiDB-lite"/>
    </source>
</evidence>
<evidence type="ECO:0000256" key="7">
    <source>
        <dbReference type="ARBA" id="ARBA00022692"/>
    </source>
</evidence>
<dbReference type="PANTHER" id="PTHR21528:SF0">
    <property type="entry name" value="DEHYDRODOLICHYL DIPHOSPHATE SYNTHASE COMPLEX SUBUNIT NUS1"/>
    <property type="match status" value="1"/>
</dbReference>
<feature type="compositionally biased region" description="Low complexity" evidence="13">
    <location>
        <begin position="1"/>
        <end position="22"/>
    </location>
</feature>
<gene>
    <name evidence="14" type="ORF">BCV70DRAFT_167897</name>
</gene>
<evidence type="ECO:0000313" key="14">
    <source>
        <dbReference type="EMBL" id="PWY96991.1"/>
    </source>
</evidence>
<dbReference type="Gene3D" id="3.40.1180.10">
    <property type="entry name" value="Decaprenyl diphosphate synthase-like"/>
    <property type="match status" value="1"/>
</dbReference>
<keyword evidence="8" id="KW-0256">Endoplasmic reticulum</keyword>
<dbReference type="GO" id="GO:0045547">
    <property type="term" value="F:ditrans,polycis-polyprenyl diphosphate synthase [(2E,6E)-farnesyl diphosphate specific] activity"/>
    <property type="evidence" value="ECO:0007669"/>
    <property type="project" value="UniProtKB-EC"/>
</dbReference>